<dbReference type="InterPro" id="IPR036188">
    <property type="entry name" value="FAD/NAD-bd_sf"/>
</dbReference>
<name>A0ABR9MQK6_9PROT</name>
<organism evidence="2 3">
    <name type="scientific">Bombella apis</name>
    <dbReference type="NCBI Taxonomy" id="1785988"/>
    <lineage>
        <taxon>Bacteria</taxon>
        <taxon>Pseudomonadati</taxon>
        <taxon>Pseudomonadota</taxon>
        <taxon>Alphaproteobacteria</taxon>
        <taxon>Acetobacterales</taxon>
        <taxon>Acetobacteraceae</taxon>
        <taxon>Bombella</taxon>
    </lineage>
</organism>
<feature type="domain" description="FAD-binding" evidence="1">
    <location>
        <begin position="3"/>
        <end position="177"/>
    </location>
</feature>
<sequence length="536" mass="62978">MMYDVLIIGAGFAGLTLAYQLRKKSSDLRIAIVHDSSFPLDDISDKVGESFNEIGAVYFDQMLGLKEFMKERYPRKLGMRFFKINESSYQEMGYNNFTPNHAFHFERGKLENDLFDLVKDKVDFYLNHKYLDFETVDGEKHVHVLDRNDKSSRTLKAHWLVDAAGLKKLLARKFDLTHRLPLNHSSVWFRVGGGVNVDDFLPLTSDNPFTTENRSWSSIHLEGVGYWVWILRLSENVTSVGIIFDENMYEFQDLATWEKTKLWLRDNVRVLMDYLDEEQFPIMDFRILRRFATQSDYWVSDERWALVGDAYGIWDPYYSNGFDLIGMQNTILTELILAERAGQEIHQRIQGANRFISDVMRGFAATFTDFYSRKDRWYYICSKYNVDMAVYFPILATIVHNSLESMFVDEDPVFRDRVLFYLEEGGGIYFQLIQLLASDEFKNNGVDGYDYMPLNADTYHAFVPEMDIPYHEKERVFPILEKNCNLLWCVFHYLKSGRNYMDFIKNGAYFAITEQTDPERYRDNPDQLEADLFHSA</sequence>
<dbReference type="Proteomes" id="UP000599085">
    <property type="component" value="Unassembled WGS sequence"/>
</dbReference>
<protein>
    <submittedName>
        <fullName evidence="2">Tryptophan 7-halogenase</fullName>
    </submittedName>
</protein>
<dbReference type="InterPro" id="IPR050816">
    <property type="entry name" value="Flavin-dep_Halogenase_NPB"/>
</dbReference>
<evidence type="ECO:0000259" key="1">
    <source>
        <dbReference type="Pfam" id="PF01494"/>
    </source>
</evidence>
<dbReference type="EMBL" id="JADAQV010000003">
    <property type="protein sequence ID" value="MBE1724132.1"/>
    <property type="molecule type" value="Genomic_DNA"/>
</dbReference>
<accession>A0ABR9MQK6</accession>
<evidence type="ECO:0000313" key="2">
    <source>
        <dbReference type="EMBL" id="MBE1724132.1"/>
    </source>
</evidence>
<dbReference type="Gene3D" id="3.50.50.60">
    <property type="entry name" value="FAD/NAD(P)-binding domain"/>
    <property type="match status" value="1"/>
</dbReference>
<reference evidence="2 3" key="1">
    <citation type="submission" date="2020-09" db="EMBL/GenBank/DDBJ databases">
        <title>Bombella mellium and Bombella favum sp. nov., two novel species isolated from honey of Apis mellifera.</title>
        <authorList>
            <person name="Hilgarth M."/>
            <person name="Redwitz J."/>
            <person name="Ehrmann M.A."/>
            <person name="Vogel R.F."/>
            <person name="Jakob F."/>
        </authorList>
    </citation>
    <scope>NUCLEOTIDE SEQUENCE [LARGE SCALE GENOMIC DNA]</scope>
    <source>
        <strain evidence="2 3">MRM1</strain>
    </source>
</reference>
<keyword evidence="3" id="KW-1185">Reference proteome</keyword>
<gene>
    <name evidence="2" type="ORF">IGM82_06905</name>
</gene>
<dbReference type="PANTHER" id="PTHR43747:SF1">
    <property type="entry name" value="SLR1998 PROTEIN"/>
    <property type="match status" value="1"/>
</dbReference>
<dbReference type="Pfam" id="PF01494">
    <property type="entry name" value="FAD_binding_3"/>
    <property type="match status" value="1"/>
</dbReference>
<comment type="caution">
    <text evidence="2">The sequence shown here is derived from an EMBL/GenBank/DDBJ whole genome shotgun (WGS) entry which is preliminary data.</text>
</comment>
<dbReference type="InterPro" id="IPR002938">
    <property type="entry name" value="FAD-bd"/>
</dbReference>
<proteinExistence type="predicted"/>
<dbReference type="PANTHER" id="PTHR43747">
    <property type="entry name" value="FAD-BINDING PROTEIN"/>
    <property type="match status" value="1"/>
</dbReference>
<dbReference type="PRINTS" id="PR00420">
    <property type="entry name" value="RNGMNOXGNASE"/>
</dbReference>
<dbReference type="SUPFAM" id="SSF51905">
    <property type="entry name" value="FAD/NAD(P)-binding domain"/>
    <property type="match status" value="1"/>
</dbReference>
<evidence type="ECO:0000313" key="3">
    <source>
        <dbReference type="Proteomes" id="UP000599085"/>
    </source>
</evidence>